<proteinExistence type="inferred from homology"/>
<evidence type="ECO:0000313" key="4">
    <source>
        <dbReference type="Proteomes" id="UP000231019"/>
    </source>
</evidence>
<dbReference type="PANTHER" id="PTHR43318">
    <property type="entry name" value="UDP-N-ACETYLGLUCOSAMINE 4,6-DEHYDRATASE"/>
    <property type="match status" value="1"/>
</dbReference>
<sequence length="330" mass="36798">MNILIAGGTGSFGTAFIEHLQSIRYQGKVRVMSRDEAKQVGMESRYPHLKLETFIGDVRDPDAYSAAARDMDVVVHAAALKHVPVGELFTEECIKTNTLGVSNLVKACQANQVKKAIYLSTDKAVYPINAYGMAKALGEKIMTSKASRECDTIFCTTRYGNVIGSRGSILPLLREKVRRNEKIPITDFSMTRFLMSLEQAVALVSYAIDKGTDGQMFIQKVEASDLRTLVEAYLQHYHQISLDEYGYIDIGVRPGEKIHEVLASQEELARATFLSDENLICVEAYHQKELYRGTYDTPLPVSREHDFTSASGTLLNLEQVKAILQTCLLE</sequence>
<evidence type="ECO:0000256" key="1">
    <source>
        <dbReference type="ARBA" id="ARBA00007430"/>
    </source>
</evidence>
<name>A0A2M7GA89_9BACT</name>
<protein>
    <submittedName>
        <fullName evidence="3">UDP-glucose 4-epimerase</fullName>
    </submittedName>
</protein>
<dbReference type="PANTHER" id="PTHR43318:SF2">
    <property type="entry name" value="UDP-N-ACETYLGLUCOSAMINE 4,6-DEHYDRATASE (INVERTING)"/>
    <property type="match status" value="1"/>
</dbReference>
<evidence type="ECO:0000313" key="3">
    <source>
        <dbReference type="EMBL" id="PIW19056.1"/>
    </source>
</evidence>
<dbReference type="InterPro" id="IPR051203">
    <property type="entry name" value="Polysaccharide_Synthase-Rel"/>
</dbReference>
<dbReference type="Gene3D" id="3.40.50.720">
    <property type="entry name" value="NAD(P)-binding Rossmann-like Domain"/>
    <property type="match status" value="1"/>
</dbReference>
<organism evidence="3 4">
    <name type="scientific">bacterium (Candidatus Blackallbacteria) CG17_big_fil_post_rev_8_21_14_2_50_48_46</name>
    <dbReference type="NCBI Taxonomy" id="2014261"/>
    <lineage>
        <taxon>Bacteria</taxon>
        <taxon>Candidatus Blackallbacteria</taxon>
    </lineage>
</organism>
<comment type="similarity">
    <text evidence="1">Belongs to the polysaccharide synthase family.</text>
</comment>
<dbReference type="Proteomes" id="UP000231019">
    <property type="component" value="Unassembled WGS sequence"/>
</dbReference>
<evidence type="ECO:0000259" key="2">
    <source>
        <dbReference type="Pfam" id="PF02719"/>
    </source>
</evidence>
<dbReference type="AlphaFoldDB" id="A0A2M7GA89"/>
<reference evidence="3 4" key="1">
    <citation type="submission" date="2017-09" db="EMBL/GenBank/DDBJ databases">
        <title>Depth-based differentiation of microbial function through sediment-hosted aquifers and enrichment of novel symbionts in the deep terrestrial subsurface.</title>
        <authorList>
            <person name="Probst A.J."/>
            <person name="Ladd B."/>
            <person name="Jarett J.K."/>
            <person name="Geller-Mcgrath D.E."/>
            <person name="Sieber C.M."/>
            <person name="Emerson J.B."/>
            <person name="Anantharaman K."/>
            <person name="Thomas B.C."/>
            <person name="Malmstrom R."/>
            <person name="Stieglmeier M."/>
            <person name="Klingl A."/>
            <person name="Woyke T."/>
            <person name="Ryan C.M."/>
            <person name="Banfield J.F."/>
        </authorList>
    </citation>
    <scope>NUCLEOTIDE SEQUENCE [LARGE SCALE GENOMIC DNA]</scope>
    <source>
        <strain evidence="3">CG17_big_fil_post_rev_8_21_14_2_50_48_46</strain>
    </source>
</reference>
<dbReference type="InterPro" id="IPR003869">
    <property type="entry name" value="Polysac_CapD-like"/>
</dbReference>
<dbReference type="Pfam" id="PF02719">
    <property type="entry name" value="Polysacc_synt_2"/>
    <property type="match status" value="1"/>
</dbReference>
<dbReference type="SUPFAM" id="SSF51735">
    <property type="entry name" value="NAD(P)-binding Rossmann-fold domains"/>
    <property type="match status" value="1"/>
</dbReference>
<dbReference type="InterPro" id="IPR036291">
    <property type="entry name" value="NAD(P)-bd_dom_sf"/>
</dbReference>
<comment type="caution">
    <text evidence="3">The sequence shown here is derived from an EMBL/GenBank/DDBJ whole genome shotgun (WGS) entry which is preliminary data.</text>
</comment>
<gene>
    <name evidence="3" type="ORF">COW36_02795</name>
</gene>
<dbReference type="EMBL" id="PFFQ01000006">
    <property type="protein sequence ID" value="PIW19056.1"/>
    <property type="molecule type" value="Genomic_DNA"/>
</dbReference>
<feature type="domain" description="Polysaccharide biosynthesis protein CapD-like" evidence="2">
    <location>
        <begin position="3"/>
        <end position="273"/>
    </location>
</feature>
<accession>A0A2M7GA89</accession>